<dbReference type="InterPro" id="IPR011114">
    <property type="entry name" value="RuvA_C"/>
</dbReference>
<keyword evidence="10" id="KW-1185">Reference proteome</keyword>
<proteinExistence type="inferred from homology"/>
<dbReference type="Pfam" id="PF01330">
    <property type="entry name" value="RuvA_N"/>
    <property type="match status" value="1"/>
</dbReference>
<keyword evidence="9" id="KW-0378">Hydrolase</keyword>
<comment type="caution">
    <text evidence="6">Lacks conserved residue(s) required for the propagation of feature annotation.</text>
</comment>
<keyword evidence="5 6" id="KW-0234">DNA repair</keyword>
<keyword evidence="9" id="KW-0347">Helicase</keyword>
<dbReference type="SUPFAM" id="SSF46929">
    <property type="entry name" value="DNA helicase RuvA subunit, C-terminal domain"/>
    <property type="match status" value="1"/>
</dbReference>
<reference evidence="10" key="1">
    <citation type="submission" date="2014-06" db="EMBL/GenBank/DDBJ databases">
        <authorList>
            <person name="Winans N.J."/>
            <person name="Newell P.D."/>
            <person name="Douglas A.E."/>
        </authorList>
    </citation>
    <scope>NUCLEOTIDE SEQUENCE [LARGE SCALE GENOMIC DNA]</scope>
    <source>
        <strain evidence="10">DmL_052</strain>
    </source>
</reference>
<dbReference type="InterPro" id="IPR000085">
    <property type="entry name" value="RuvA"/>
</dbReference>
<protein>
    <recommendedName>
        <fullName evidence="6">Holliday junction branch migration complex subunit RuvA</fullName>
    </recommendedName>
</protein>
<dbReference type="RefSeq" id="WP_086631989.1">
    <property type="nucleotide sequence ID" value="NZ_JOPB01000003.1"/>
</dbReference>
<keyword evidence="2 6" id="KW-0227">DNA damage</keyword>
<comment type="subcellular location">
    <subcellularLocation>
        <location evidence="6">Cytoplasm</location>
    </subcellularLocation>
</comment>
<comment type="subunit">
    <text evidence="6">Homotetramer. Forms an RuvA(8)-RuvB(12)-Holliday junction (HJ) complex. HJ DNA is sandwiched between 2 RuvA tetramers; dsDNA enters through RuvA and exits via RuvB. An RuvB hexamer assembles on each DNA strand where it exits the tetramer. Each RuvB hexamer is contacted by two RuvA subunits (via domain III) on 2 adjacent RuvB subunits; this complex drives branch migration. In the full resolvosome a probable DNA-RuvA(4)-RuvB(12)-RuvC(2) complex forms which resolves the HJ.</text>
</comment>
<dbReference type="GO" id="GO:0005737">
    <property type="term" value="C:cytoplasm"/>
    <property type="evidence" value="ECO:0007669"/>
    <property type="project" value="UniProtKB-SubCell"/>
</dbReference>
<evidence type="ECO:0000256" key="1">
    <source>
        <dbReference type="ARBA" id="ARBA00022490"/>
    </source>
</evidence>
<feature type="domain" description="Holliday junction DNA helicase RuvA C-terminal" evidence="8">
    <location>
        <begin position="161"/>
        <end position="209"/>
    </location>
</feature>
<dbReference type="Gene3D" id="1.10.8.10">
    <property type="entry name" value="DNA helicase RuvA subunit, C-terminal domain"/>
    <property type="match status" value="1"/>
</dbReference>
<organism evidence="9 10">
    <name type="scientific">Commensalibacter intestini</name>
    <dbReference type="NCBI Taxonomy" id="479936"/>
    <lineage>
        <taxon>Bacteria</taxon>
        <taxon>Pseudomonadati</taxon>
        <taxon>Pseudomonadota</taxon>
        <taxon>Alphaproteobacteria</taxon>
        <taxon>Acetobacterales</taxon>
        <taxon>Acetobacteraceae</taxon>
    </lineage>
</organism>
<dbReference type="EMBL" id="JOPB01000003">
    <property type="protein sequence ID" value="OUI78875.1"/>
    <property type="molecule type" value="Genomic_DNA"/>
</dbReference>
<evidence type="ECO:0000256" key="6">
    <source>
        <dbReference type="HAMAP-Rule" id="MF_00031"/>
    </source>
</evidence>
<evidence type="ECO:0000256" key="3">
    <source>
        <dbReference type="ARBA" id="ARBA00023125"/>
    </source>
</evidence>
<dbReference type="InterPro" id="IPR012340">
    <property type="entry name" value="NA-bd_OB-fold"/>
</dbReference>
<dbReference type="SUPFAM" id="SSF47781">
    <property type="entry name" value="RuvA domain 2-like"/>
    <property type="match status" value="1"/>
</dbReference>
<comment type="function">
    <text evidence="6">The RuvA-RuvB-RuvC complex processes Holliday junction (HJ) DNA during genetic recombination and DNA repair, while the RuvA-RuvB complex plays an important role in the rescue of blocked DNA replication forks via replication fork reversal (RFR). RuvA specifically binds to HJ cruciform DNA, conferring on it an open structure. The RuvB hexamer acts as an ATP-dependent pump, pulling dsDNA into and through the RuvAB complex. HJ branch migration allows RuvC to scan DNA until it finds its consensus sequence, where it cleaves and resolves the cruciform DNA.</text>
</comment>
<dbReference type="InterPro" id="IPR010994">
    <property type="entry name" value="RuvA_2-like"/>
</dbReference>
<keyword evidence="4 6" id="KW-0233">DNA recombination</keyword>
<feature type="domain" description="DNA helicase Holliday junction RuvA type" evidence="7">
    <location>
        <begin position="1"/>
        <end position="63"/>
    </location>
</feature>
<evidence type="ECO:0000256" key="5">
    <source>
        <dbReference type="ARBA" id="ARBA00023204"/>
    </source>
</evidence>
<feature type="region of interest" description="Domain III" evidence="6">
    <location>
        <begin position="156"/>
        <end position="211"/>
    </location>
</feature>
<dbReference type="InterPro" id="IPR013849">
    <property type="entry name" value="DNA_helicase_Holl-junc_RuvA_I"/>
</dbReference>
<dbReference type="GO" id="GO:0048476">
    <property type="term" value="C:Holliday junction resolvase complex"/>
    <property type="evidence" value="ECO:0007669"/>
    <property type="project" value="UniProtKB-UniRule"/>
</dbReference>
<dbReference type="Gene3D" id="2.40.50.140">
    <property type="entry name" value="Nucleic acid-binding proteins"/>
    <property type="match status" value="1"/>
</dbReference>
<keyword evidence="3 6" id="KW-0238">DNA-binding</keyword>
<dbReference type="SUPFAM" id="SSF50249">
    <property type="entry name" value="Nucleic acid-binding proteins"/>
    <property type="match status" value="1"/>
</dbReference>
<dbReference type="InterPro" id="IPR036267">
    <property type="entry name" value="RuvA_C_sf"/>
</dbReference>
<keyword evidence="9" id="KW-0067">ATP-binding</keyword>
<keyword evidence="1 6" id="KW-0963">Cytoplasm</keyword>
<dbReference type="CDD" id="cd14332">
    <property type="entry name" value="UBA_RuvA_C"/>
    <property type="match status" value="1"/>
</dbReference>
<accession>A0A251ZW24</accession>
<dbReference type="AlphaFoldDB" id="A0A251ZW24"/>
<dbReference type="Proteomes" id="UP000194946">
    <property type="component" value="Unassembled WGS sequence"/>
</dbReference>
<evidence type="ECO:0000256" key="2">
    <source>
        <dbReference type="ARBA" id="ARBA00022763"/>
    </source>
</evidence>
<keyword evidence="9" id="KW-0547">Nucleotide-binding</keyword>
<dbReference type="GO" id="GO:0009379">
    <property type="term" value="C:Holliday junction helicase complex"/>
    <property type="evidence" value="ECO:0007669"/>
    <property type="project" value="InterPro"/>
</dbReference>
<dbReference type="NCBIfam" id="TIGR00084">
    <property type="entry name" value="ruvA"/>
    <property type="match status" value="1"/>
</dbReference>
<dbReference type="GO" id="GO:0006281">
    <property type="term" value="P:DNA repair"/>
    <property type="evidence" value="ECO:0007669"/>
    <property type="project" value="UniProtKB-UniRule"/>
</dbReference>
<evidence type="ECO:0000259" key="7">
    <source>
        <dbReference type="Pfam" id="PF01330"/>
    </source>
</evidence>
<dbReference type="HAMAP" id="MF_00031">
    <property type="entry name" value="DNA_HJ_migration_RuvA"/>
    <property type="match status" value="1"/>
</dbReference>
<gene>
    <name evidence="6" type="primary">ruvA</name>
    <name evidence="9" type="ORF">HK18_05615</name>
</gene>
<dbReference type="GO" id="GO:0005524">
    <property type="term" value="F:ATP binding"/>
    <property type="evidence" value="ECO:0007669"/>
    <property type="project" value="InterPro"/>
</dbReference>
<dbReference type="Pfam" id="PF14520">
    <property type="entry name" value="HHH_5"/>
    <property type="match status" value="1"/>
</dbReference>
<sequence length="211" mass="22875">MIGQLTGLLIEQNEADRCIIDVNGVGYVVFTSNRTLARLPRPPEVARVLIETIVREDAILLYGFAESYERDWFRLLTTVQGVGVRMALSILSTLSPDEISTAIMTADKATLTRAPGVGARLAVRILTELSGKVASLSDSIATVVVPEGKDKGSRSQTAQTLSDALLALEGLGFRRVESQPVVAKVIKRLTDEGKGSELDLVIRESLRELAR</sequence>
<evidence type="ECO:0000313" key="10">
    <source>
        <dbReference type="Proteomes" id="UP000194946"/>
    </source>
</evidence>
<comment type="domain">
    <text evidence="6">Has three domains with a flexible linker between the domains II and III and assumes an 'L' shape. Domain III is highly mobile and contacts RuvB.</text>
</comment>
<dbReference type="Pfam" id="PF07499">
    <property type="entry name" value="RuvA_C"/>
    <property type="match status" value="1"/>
</dbReference>
<dbReference type="GO" id="GO:0000400">
    <property type="term" value="F:four-way junction DNA binding"/>
    <property type="evidence" value="ECO:0007669"/>
    <property type="project" value="UniProtKB-UniRule"/>
</dbReference>
<dbReference type="GO" id="GO:0009378">
    <property type="term" value="F:four-way junction helicase activity"/>
    <property type="evidence" value="ECO:0007669"/>
    <property type="project" value="InterPro"/>
</dbReference>
<evidence type="ECO:0000313" key="9">
    <source>
        <dbReference type="EMBL" id="OUI78875.1"/>
    </source>
</evidence>
<feature type="region of interest" description="Domain II" evidence="6">
    <location>
        <begin position="66"/>
        <end position="143"/>
    </location>
</feature>
<comment type="similarity">
    <text evidence="6">Belongs to the RuvA family.</text>
</comment>
<evidence type="ECO:0000256" key="4">
    <source>
        <dbReference type="ARBA" id="ARBA00023172"/>
    </source>
</evidence>
<comment type="caution">
    <text evidence="9">The sequence shown here is derived from an EMBL/GenBank/DDBJ whole genome shotgun (WGS) entry which is preliminary data.</text>
</comment>
<evidence type="ECO:0000259" key="8">
    <source>
        <dbReference type="Pfam" id="PF07499"/>
    </source>
</evidence>
<dbReference type="GO" id="GO:0006310">
    <property type="term" value="P:DNA recombination"/>
    <property type="evidence" value="ECO:0007669"/>
    <property type="project" value="UniProtKB-UniRule"/>
</dbReference>
<name>A0A251ZW24_9PROT</name>
<dbReference type="Gene3D" id="1.10.150.20">
    <property type="entry name" value="5' to 3' exonuclease, C-terminal subdomain"/>
    <property type="match status" value="1"/>
</dbReference>